<evidence type="ECO:0000256" key="5">
    <source>
        <dbReference type="ARBA" id="ARBA00023136"/>
    </source>
</evidence>
<dbReference type="InterPro" id="IPR037066">
    <property type="entry name" value="Plug_dom_sf"/>
</dbReference>
<keyword evidence="6 7" id="KW-0998">Cell outer membrane</keyword>
<keyword evidence="4 7" id="KW-0812">Transmembrane</keyword>
<dbReference type="InterPro" id="IPR023997">
    <property type="entry name" value="TonB-dep_OMP_SusC/RagA_CS"/>
</dbReference>
<evidence type="ECO:0000256" key="6">
    <source>
        <dbReference type="ARBA" id="ARBA00023237"/>
    </source>
</evidence>
<evidence type="ECO:0000259" key="9">
    <source>
        <dbReference type="Pfam" id="PF07715"/>
    </source>
</evidence>
<dbReference type="InterPro" id="IPR036942">
    <property type="entry name" value="Beta-barrel_TonB_sf"/>
</dbReference>
<evidence type="ECO:0000313" key="10">
    <source>
        <dbReference type="EMBL" id="NHN27108.1"/>
    </source>
</evidence>
<dbReference type="NCBIfam" id="TIGR04057">
    <property type="entry name" value="SusC_RagA_signa"/>
    <property type="match status" value="1"/>
</dbReference>
<keyword evidence="5 7" id="KW-0472">Membrane</keyword>
<comment type="caution">
    <text evidence="10">The sequence shown here is derived from an EMBL/GenBank/DDBJ whole genome shotgun (WGS) entry which is preliminary data.</text>
</comment>
<evidence type="ECO:0000256" key="1">
    <source>
        <dbReference type="ARBA" id="ARBA00004571"/>
    </source>
</evidence>
<evidence type="ECO:0000256" key="3">
    <source>
        <dbReference type="ARBA" id="ARBA00022452"/>
    </source>
</evidence>
<sequence length="1032" mass="113319">MKFNFKWILTLIIAFLLQFSFAQEKTITGVVSDAIGPLSGANVTVKGTKKGTTTNFDGGYSINANQGDVLIFSYVSFKNKEVIVTGSIVNVTLEEDVAELETIVVIGYGTQKKSDVTGSVSQVKGSAIQNLVTPSFESQLAGRSAGVQITTSNGIIGSVPRIRIRGVSSINSGTYPLVVIDGLPVYTGDIGGYANTNALADLNPNDIETYDILKDGAATAIYGSRGANGVILITTKKGKKGTMQVNYDNVIGFASAVETFDLLKTSDFLTIANEKRTNRGQNPWAIGSDYNTDWQAAVLNKSALQMSHNLSFNGGSDKTKYFLSIGYTQQDGIAISNSMARYNIRTNIEHDLNKWLTIGTGVSLTRTEYDGLNIGGSSLSGNIYNATKQLPNTPIYDPSHPTGYNLSSDNSVVGQWDNTDPVGDNITNIVYVLDHNRYYSKVNRTLANVFASAKLTKDLNFRVQASVDNPITGGFLYWNPVHGDGRGSNGRLQNDNTELLRWNWQNNLTYNKTFLNKHNVSATLVTEYQKQKSQYFFGNGTDLLDEFYNQNLVTGSYGTQESGGSVFESGIISYIGRLSYNYNQKYFIQGSYRRDGISNLSDQNRWNTFTGYSAGWNVANEEFMQSINEYVSEFKIRGSYSQVGNIDIGSYPYLGLTTASQYGTNNGIAFSQFGNDQLKWESSKKTDFGVDIALFKNKLKITVDYFKNDIDGLILQVPVAQSLGVPSNFISKNIGASLNKGLEFSVDYNVINKDNFRWNLAANLTLTKNEITSLPNNSADIIGGSSTDANISQNIIIRQGESINSLYGYEYWGVNPANGNPVYYKADGTLVQGNIPTSTYFVFDPNNPTDLSTASSLAAVDKKILGNTLPTYYGGFNSTFFYKNLDLSFLFRFSGGNKIFNSTRRDLVTQNLNNNSTEILGRWQSIDEPGDGVTPMLYASGNTFVNLTGNASTRFVEDADFISLDNISLGYSFPKTITDLVRVDSFRFFVQAQNMLMITKYKGLNPEMETSGVDLNGTPRAKIVSFGVNVKL</sequence>
<dbReference type="InterPro" id="IPR023996">
    <property type="entry name" value="TonB-dep_OMP_SusC/RagA"/>
</dbReference>
<dbReference type="InterPro" id="IPR012910">
    <property type="entry name" value="Plug_dom"/>
</dbReference>
<dbReference type="Proteomes" id="UP000817854">
    <property type="component" value="Unassembled WGS sequence"/>
</dbReference>
<feature type="signal peptide" evidence="8">
    <location>
        <begin position="1"/>
        <end position="22"/>
    </location>
</feature>
<reference evidence="10" key="2">
    <citation type="submission" date="2020-02" db="EMBL/GenBank/DDBJ databases">
        <title>Flavobacterium profundi sp. nov., isolated from a deep-sea seamount.</title>
        <authorList>
            <person name="Zhang D.-C."/>
        </authorList>
    </citation>
    <scope>NUCLEOTIDE SEQUENCE</scope>
    <source>
        <strain evidence="10">EC11</strain>
    </source>
</reference>
<gene>
    <name evidence="10" type="ORF">FIA58_015605</name>
</gene>
<protein>
    <submittedName>
        <fullName evidence="10">TonB-dependent receptor</fullName>
    </submittedName>
</protein>
<keyword evidence="11" id="KW-1185">Reference proteome</keyword>
<accession>A0ABX0IUF3</accession>
<keyword evidence="8" id="KW-0732">Signal</keyword>
<keyword evidence="10" id="KW-0675">Receptor</keyword>
<evidence type="ECO:0000313" key="11">
    <source>
        <dbReference type="Proteomes" id="UP000817854"/>
    </source>
</evidence>
<dbReference type="InterPro" id="IPR039426">
    <property type="entry name" value="TonB-dep_rcpt-like"/>
</dbReference>
<dbReference type="PROSITE" id="PS52016">
    <property type="entry name" value="TONB_DEPENDENT_REC_3"/>
    <property type="match status" value="1"/>
</dbReference>
<dbReference type="Gene3D" id="2.60.40.1120">
    <property type="entry name" value="Carboxypeptidase-like, regulatory domain"/>
    <property type="match status" value="1"/>
</dbReference>
<proteinExistence type="inferred from homology"/>
<name>A0ABX0IUF3_9FLAO</name>
<feature type="domain" description="TonB-dependent receptor plug" evidence="9">
    <location>
        <begin position="112"/>
        <end position="230"/>
    </location>
</feature>
<reference evidence="10" key="1">
    <citation type="submission" date="2019-05" db="EMBL/GenBank/DDBJ databases">
        <authorList>
            <person name="Lianzixin W."/>
        </authorList>
    </citation>
    <scope>NUCLEOTIDE SEQUENCE</scope>
    <source>
        <strain evidence="10">EC11</strain>
    </source>
</reference>
<dbReference type="Gene3D" id="2.170.130.10">
    <property type="entry name" value="TonB-dependent receptor, plug domain"/>
    <property type="match status" value="1"/>
</dbReference>
<dbReference type="NCBIfam" id="TIGR04056">
    <property type="entry name" value="OMP_RagA_SusC"/>
    <property type="match status" value="1"/>
</dbReference>
<evidence type="ECO:0000256" key="7">
    <source>
        <dbReference type="PROSITE-ProRule" id="PRU01360"/>
    </source>
</evidence>
<dbReference type="InterPro" id="IPR008969">
    <property type="entry name" value="CarboxyPept-like_regulatory"/>
</dbReference>
<dbReference type="Pfam" id="PF07715">
    <property type="entry name" value="Plug"/>
    <property type="match status" value="1"/>
</dbReference>
<dbReference type="SUPFAM" id="SSF49464">
    <property type="entry name" value="Carboxypeptidase regulatory domain-like"/>
    <property type="match status" value="1"/>
</dbReference>
<evidence type="ECO:0000256" key="4">
    <source>
        <dbReference type="ARBA" id="ARBA00022692"/>
    </source>
</evidence>
<feature type="chain" id="PRO_5045657046" evidence="8">
    <location>
        <begin position="23"/>
        <end position="1032"/>
    </location>
</feature>
<keyword evidence="2 7" id="KW-0813">Transport</keyword>
<dbReference type="Gene3D" id="2.40.170.20">
    <property type="entry name" value="TonB-dependent receptor, beta-barrel domain"/>
    <property type="match status" value="1"/>
</dbReference>
<dbReference type="RefSeq" id="WP_140963458.1">
    <property type="nucleotide sequence ID" value="NZ_VEVQ02000011.1"/>
</dbReference>
<evidence type="ECO:0000256" key="2">
    <source>
        <dbReference type="ARBA" id="ARBA00022448"/>
    </source>
</evidence>
<evidence type="ECO:0000256" key="8">
    <source>
        <dbReference type="SAM" id="SignalP"/>
    </source>
</evidence>
<organism evidence="10 11">
    <name type="scientific">Flavobacterium jejuense</name>
    <dbReference type="NCBI Taxonomy" id="1544455"/>
    <lineage>
        <taxon>Bacteria</taxon>
        <taxon>Pseudomonadati</taxon>
        <taxon>Bacteroidota</taxon>
        <taxon>Flavobacteriia</taxon>
        <taxon>Flavobacteriales</taxon>
        <taxon>Flavobacteriaceae</taxon>
        <taxon>Flavobacterium</taxon>
    </lineage>
</organism>
<dbReference type="EMBL" id="VEVQ02000011">
    <property type="protein sequence ID" value="NHN27108.1"/>
    <property type="molecule type" value="Genomic_DNA"/>
</dbReference>
<keyword evidence="3 7" id="KW-1134">Transmembrane beta strand</keyword>
<comment type="subcellular location">
    <subcellularLocation>
        <location evidence="1 7">Cell outer membrane</location>
        <topology evidence="1 7">Multi-pass membrane protein</topology>
    </subcellularLocation>
</comment>
<dbReference type="Pfam" id="PF13715">
    <property type="entry name" value="CarbopepD_reg_2"/>
    <property type="match status" value="1"/>
</dbReference>
<dbReference type="SUPFAM" id="SSF56935">
    <property type="entry name" value="Porins"/>
    <property type="match status" value="1"/>
</dbReference>
<comment type="similarity">
    <text evidence="7">Belongs to the TonB-dependent receptor family.</text>
</comment>